<dbReference type="EMBL" id="SWFS01000207">
    <property type="protein sequence ID" value="KAA8914187.1"/>
    <property type="molecule type" value="Genomic_DNA"/>
</dbReference>
<reference evidence="1" key="1">
    <citation type="journal article" date="2019" name="G3 (Bethesda)">
        <title>Genome Assemblies of Two Rare Opportunistic Yeast Pathogens: Diutina rugosa (syn. Candida rugosa) and Trichomonascus ciferrii (syn. Candida ciferrii).</title>
        <authorList>
            <person name="Mixao V."/>
            <person name="Saus E."/>
            <person name="Hansen A.P."/>
            <person name="Lass-Florl C."/>
            <person name="Gabaldon T."/>
        </authorList>
    </citation>
    <scope>NUCLEOTIDE SEQUENCE</scope>
    <source>
        <strain evidence="1">CBS 4856</strain>
    </source>
</reference>
<evidence type="ECO:0000313" key="1">
    <source>
        <dbReference type="EMBL" id="KAA8914187.1"/>
    </source>
</evidence>
<name>A0A642V5D9_9ASCO</name>
<comment type="caution">
    <text evidence="1">The sequence shown here is derived from an EMBL/GenBank/DDBJ whole genome shotgun (WGS) entry which is preliminary data.</text>
</comment>
<keyword evidence="2" id="KW-1185">Reference proteome</keyword>
<accession>A0A642V5D9</accession>
<proteinExistence type="predicted"/>
<protein>
    <submittedName>
        <fullName evidence="1">Uncharacterized protein</fullName>
    </submittedName>
</protein>
<dbReference type="Proteomes" id="UP000761534">
    <property type="component" value="Unassembled WGS sequence"/>
</dbReference>
<evidence type="ECO:0000313" key="2">
    <source>
        <dbReference type="Proteomes" id="UP000761534"/>
    </source>
</evidence>
<dbReference type="VEuPathDB" id="FungiDB:TRICI_002979"/>
<sequence length="210" mass="23205">MEQIGIALAEKDPSLSGDDALWLNRDHQEDKRLILRVPSSEKKAQYESLLPVNTASYGDMGLSEKDIGTFLVNPDFIGPRFFSPSEELQNLFAQIGEVIEYELAGPVKKMGATSRIVGEDTKLRVKVAGSQKAAMAAVPGAPGQPKPLTTKQLGIVCDPKYHKVVCYYCNLAHHRIQCPNAPLYFKCKVSRHDPNTCKGRMPRPLSLLLL</sequence>
<dbReference type="AlphaFoldDB" id="A0A642V5D9"/>
<gene>
    <name evidence="1" type="ORF">TRICI_002979</name>
</gene>
<organism evidence="1 2">
    <name type="scientific">Trichomonascus ciferrii</name>
    <dbReference type="NCBI Taxonomy" id="44093"/>
    <lineage>
        <taxon>Eukaryota</taxon>
        <taxon>Fungi</taxon>
        <taxon>Dikarya</taxon>
        <taxon>Ascomycota</taxon>
        <taxon>Saccharomycotina</taxon>
        <taxon>Dipodascomycetes</taxon>
        <taxon>Dipodascales</taxon>
        <taxon>Trichomonascaceae</taxon>
        <taxon>Trichomonascus</taxon>
        <taxon>Trichomonascus ciferrii complex</taxon>
    </lineage>
</organism>